<dbReference type="EMBL" id="OU342829">
    <property type="protein sequence ID" value="CAG7581138.1"/>
    <property type="molecule type" value="Genomic_DNA"/>
</dbReference>
<name>A0A8D9C9C5_9VIRU</name>
<organism evidence="1">
    <name type="scientific">uncultured marine phage</name>
    <dbReference type="NCBI Taxonomy" id="707152"/>
    <lineage>
        <taxon>Viruses</taxon>
        <taxon>environmental samples</taxon>
    </lineage>
</organism>
<accession>A0A8D9C9C5</accession>
<reference evidence="1" key="1">
    <citation type="submission" date="2021-06" db="EMBL/GenBank/DDBJ databases">
        <authorList>
            <person name="Gannon L."/>
            <person name="Redgwell R T."/>
            <person name="Michniewski S."/>
            <person name="Harrison D C."/>
            <person name="Millard A."/>
        </authorList>
    </citation>
    <scope>NUCLEOTIDE SEQUENCE</scope>
</reference>
<proteinExistence type="predicted"/>
<gene>
    <name evidence="1" type="ORF">SLAVMIC_00693</name>
</gene>
<protein>
    <submittedName>
        <fullName evidence="1">Uncharacterized protein</fullName>
    </submittedName>
</protein>
<evidence type="ECO:0000313" key="1">
    <source>
        <dbReference type="EMBL" id="CAG7581138.1"/>
    </source>
</evidence>
<sequence>MVKVTVHRKGEGRMFNEMNFYLSVLSTKSGDEDDVNEYNEIIEMDWKEDERGYTYLVVNRGEEFNVYYRGPFGEETQEYFGDGEGLIITTATKIREYRLNKLLDK</sequence>